<dbReference type="GO" id="GO:0004789">
    <property type="term" value="F:thiamine-phosphate diphosphorylase activity"/>
    <property type="evidence" value="ECO:0007669"/>
    <property type="project" value="UniProtKB-UniRule"/>
</dbReference>
<dbReference type="GO" id="GO:0000287">
    <property type="term" value="F:magnesium ion binding"/>
    <property type="evidence" value="ECO:0007669"/>
    <property type="project" value="UniProtKB-UniRule"/>
</dbReference>
<evidence type="ECO:0000313" key="16">
    <source>
        <dbReference type="EMBL" id="EMR14381.1"/>
    </source>
</evidence>
<dbReference type="eggNOG" id="COG0352">
    <property type="taxonomic scope" value="Bacteria"/>
</dbReference>
<feature type="domain" description="Thiamine phosphate synthase/TenI" evidence="14">
    <location>
        <begin position="293"/>
        <end position="463"/>
    </location>
</feature>
<keyword evidence="5 16" id="KW-0418">Kinase</keyword>
<evidence type="ECO:0000256" key="11">
    <source>
        <dbReference type="ARBA" id="ARBA00047851"/>
    </source>
</evidence>
<dbReference type="Gene3D" id="3.40.1190.20">
    <property type="match status" value="1"/>
</dbReference>
<evidence type="ECO:0000256" key="4">
    <source>
        <dbReference type="ARBA" id="ARBA00022741"/>
    </source>
</evidence>
<feature type="binding site" evidence="13">
    <location>
        <position position="362"/>
    </location>
    <ligand>
        <name>Mg(2+)</name>
        <dbReference type="ChEBI" id="CHEBI:18420"/>
    </ligand>
</feature>
<dbReference type="InterPro" id="IPR013785">
    <property type="entry name" value="Aldolase_TIM"/>
</dbReference>
<comment type="catalytic activity">
    <reaction evidence="11 13">
        <text>2-(2-carboxy-4-methylthiazol-5-yl)ethyl phosphate + 4-amino-2-methyl-5-(diphosphooxymethyl)pyrimidine + 2 H(+) = thiamine phosphate + CO2 + diphosphate</text>
        <dbReference type="Rhea" id="RHEA:47848"/>
        <dbReference type="ChEBI" id="CHEBI:15378"/>
        <dbReference type="ChEBI" id="CHEBI:16526"/>
        <dbReference type="ChEBI" id="CHEBI:33019"/>
        <dbReference type="ChEBI" id="CHEBI:37575"/>
        <dbReference type="ChEBI" id="CHEBI:57841"/>
        <dbReference type="ChEBI" id="CHEBI:62890"/>
        <dbReference type="EC" id="2.5.1.3"/>
    </reaction>
</comment>
<dbReference type="OrthoDB" id="9810880at2"/>
<dbReference type="InterPro" id="IPR034291">
    <property type="entry name" value="TMP_synthase"/>
</dbReference>
<evidence type="ECO:0000256" key="10">
    <source>
        <dbReference type="ARBA" id="ARBA00047334"/>
    </source>
</evidence>
<keyword evidence="2 13" id="KW-0808">Transferase</keyword>
<dbReference type="CDD" id="cd01169">
    <property type="entry name" value="HMPP_kinase"/>
    <property type="match status" value="1"/>
</dbReference>
<dbReference type="STRING" id="1286106.MPL1_00255"/>
<dbReference type="GO" id="GO:0009228">
    <property type="term" value="P:thiamine biosynthetic process"/>
    <property type="evidence" value="ECO:0007669"/>
    <property type="project" value="UniProtKB-KW"/>
</dbReference>
<comment type="catalytic activity">
    <reaction evidence="10 13">
        <text>4-methyl-5-(2-phosphooxyethyl)-thiazole + 4-amino-2-methyl-5-(diphosphooxymethyl)pyrimidine + H(+) = thiamine phosphate + diphosphate</text>
        <dbReference type="Rhea" id="RHEA:22328"/>
        <dbReference type="ChEBI" id="CHEBI:15378"/>
        <dbReference type="ChEBI" id="CHEBI:33019"/>
        <dbReference type="ChEBI" id="CHEBI:37575"/>
        <dbReference type="ChEBI" id="CHEBI:57841"/>
        <dbReference type="ChEBI" id="CHEBI:58296"/>
        <dbReference type="EC" id="2.5.1.3"/>
    </reaction>
</comment>
<evidence type="ECO:0000313" key="17">
    <source>
        <dbReference type="Proteomes" id="UP000012019"/>
    </source>
</evidence>
<sequence>MSAKPAVLLIGGVDPQGCAGLTADIQTVSHHDCHPVPLVTALTEQRSDGLVNLGALSAEAFLTQYESCVADFDIAAIKIGLIPDRHIADCIVKIVERHQVPVILDPVLAASSGGLSIEPEVSEIIRKQLLGKITLLTPNLPELGRLSAEVQPMELAAQQLLNEGLAACLVKGGHAETAFATDYFSSAQTTFYVYQPRLKNQVRGTGCVLASSIASQLALGHDLRDAIILAKAYLTRGIRDANQQGPYHLVTHHRHPLTISDIPRLCYRADLIGKHFDFPACPKNLGVYPVVDSADWVERLLTIGVKTIQLRIKDKATAKTRSEIFDAVATSQQHHEVSFFVNDHWQMAIEAGAYGVHLGQEDLHDANLLEIEQSGLRLGVSTHSYWELARALALNPSYIALGPVYPTTSKQMPWAPQGIERLQQWQSILADQYPLVAIGGIDVPRARILKQTGVNSVAMISAITQADDYQSVTRELVHLWADHHL</sequence>
<keyword evidence="6" id="KW-0067">ATP-binding</keyword>
<dbReference type="InterPro" id="IPR029056">
    <property type="entry name" value="Ribokinase-like"/>
</dbReference>
<protein>
    <recommendedName>
        <fullName evidence="13">Thiamine-phosphate synthase</fullName>
        <shortName evidence="13">TP synthase</shortName>
        <shortName evidence="13">TPS</shortName>
        <ecNumber evidence="13">2.5.1.3</ecNumber>
    </recommendedName>
    <alternativeName>
        <fullName evidence="13">Thiamine-phosphate pyrophosphorylase</fullName>
        <shortName evidence="13">TMP pyrophosphorylase</shortName>
        <shortName evidence="13">TMP-PPase</shortName>
    </alternativeName>
</protein>
<dbReference type="PANTHER" id="PTHR20858">
    <property type="entry name" value="PHOSPHOMETHYLPYRIMIDINE KINASE"/>
    <property type="match status" value="1"/>
</dbReference>
<evidence type="ECO:0000256" key="6">
    <source>
        <dbReference type="ARBA" id="ARBA00022840"/>
    </source>
</evidence>
<feature type="binding site" evidence="13">
    <location>
        <begin position="309"/>
        <end position="313"/>
    </location>
    <ligand>
        <name>4-amino-2-methyl-5-(diphosphooxymethyl)pyrimidine</name>
        <dbReference type="ChEBI" id="CHEBI:57841"/>
    </ligand>
</feature>
<dbReference type="CDD" id="cd00564">
    <property type="entry name" value="TMP_TenI"/>
    <property type="match status" value="1"/>
</dbReference>
<keyword evidence="8 13" id="KW-0784">Thiamine biosynthesis</keyword>
<dbReference type="SUPFAM" id="SSF53613">
    <property type="entry name" value="Ribokinase-like"/>
    <property type="match status" value="1"/>
</dbReference>
<evidence type="ECO:0000256" key="9">
    <source>
        <dbReference type="ARBA" id="ARBA00023268"/>
    </source>
</evidence>
<evidence type="ECO:0000256" key="1">
    <source>
        <dbReference type="ARBA" id="ARBA00005165"/>
    </source>
</evidence>
<dbReference type="EMBL" id="APHR01000001">
    <property type="protein sequence ID" value="EMR14381.1"/>
    <property type="molecule type" value="Genomic_DNA"/>
</dbReference>
<dbReference type="GO" id="GO:0008972">
    <property type="term" value="F:phosphomethylpyrimidine kinase activity"/>
    <property type="evidence" value="ECO:0007669"/>
    <property type="project" value="InterPro"/>
</dbReference>
<comment type="cofactor">
    <cofactor evidence="13">
        <name>Mg(2+)</name>
        <dbReference type="ChEBI" id="CHEBI:18420"/>
    </cofactor>
    <text evidence="13">Binds 1 Mg(2+) ion per subunit.</text>
</comment>
<comment type="caution">
    <text evidence="16">The sequence shown here is derived from an EMBL/GenBank/DDBJ whole genome shotgun (WGS) entry which is preliminary data.</text>
</comment>
<dbReference type="FunFam" id="3.20.20.70:FF:000064">
    <property type="entry name" value="Thiamine-phosphate synthase"/>
    <property type="match status" value="1"/>
</dbReference>
<evidence type="ECO:0000256" key="5">
    <source>
        <dbReference type="ARBA" id="ARBA00022777"/>
    </source>
</evidence>
<dbReference type="SUPFAM" id="SSF51391">
    <property type="entry name" value="Thiamin phosphate synthase"/>
    <property type="match status" value="1"/>
</dbReference>
<dbReference type="InterPro" id="IPR013749">
    <property type="entry name" value="PM/HMP-P_kinase-1"/>
</dbReference>
<dbReference type="GO" id="GO:0008902">
    <property type="term" value="F:hydroxymethylpyrimidine kinase activity"/>
    <property type="evidence" value="ECO:0007669"/>
    <property type="project" value="TreeGrafter"/>
</dbReference>
<proteinExistence type="inferred from homology"/>
<feature type="binding site" evidence="13">
    <location>
        <position position="342"/>
    </location>
    <ligand>
        <name>4-amino-2-methyl-5-(diphosphooxymethyl)pyrimidine</name>
        <dbReference type="ChEBI" id="CHEBI:57841"/>
    </ligand>
</feature>
<feature type="domain" description="Pyridoxamine kinase/Phosphomethylpyrimidine kinase" evidence="15">
    <location>
        <begin position="14"/>
        <end position="249"/>
    </location>
</feature>
<dbReference type="Proteomes" id="UP000012019">
    <property type="component" value="Unassembled WGS sequence"/>
</dbReference>
<evidence type="ECO:0000256" key="12">
    <source>
        <dbReference type="ARBA" id="ARBA00047883"/>
    </source>
</evidence>
<name>M7P4F2_9GAMM</name>
<dbReference type="NCBIfam" id="NF002904">
    <property type="entry name" value="PRK03512.1"/>
    <property type="match status" value="1"/>
</dbReference>
<dbReference type="GO" id="GO:0009229">
    <property type="term" value="P:thiamine diphosphate biosynthetic process"/>
    <property type="evidence" value="ECO:0007669"/>
    <property type="project" value="UniProtKB-UniRule"/>
</dbReference>
<dbReference type="NCBIfam" id="TIGR00693">
    <property type="entry name" value="thiE"/>
    <property type="match status" value="1"/>
</dbReference>
<keyword evidence="4" id="KW-0547">Nucleotide-binding</keyword>
<comment type="similarity">
    <text evidence="13">Belongs to the thiamine-phosphate synthase family.</text>
</comment>
<keyword evidence="7 13" id="KW-0460">Magnesium</keyword>
<evidence type="ECO:0000256" key="8">
    <source>
        <dbReference type="ARBA" id="ARBA00022977"/>
    </source>
</evidence>
<organism evidence="16 17">
    <name type="scientific">Methylophaga lonarensis MPL</name>
    <dbReference type="NCBI Taxonomy" id="1286106"/>
    <lineage>
        <taxon>Bacteria</taxon>
        <taxon>Pseudomonadati</taxon>
        <taxon>Pseudomonadota</taxon>
        <taxon>Gammaproteobacteria</taxon>
        <taxon>Thiotrichales</taxon>
        <taxon>Piscirickettsiaceae</taxon>
        <taxon>Methylophaga</taxon>
    </lineage>
</organism>
<feature type="binding site" evidence="13">
    <location>
        <begin position="407"/>
        <end position="409"/>
    </location>
    <ligand>
        <name>2-[(2R,5Z)-2-carboxy-4-methylthiazol-5(2H)-ylidene]ethyl phosphate</name>
        <dbReference type="ChEBI" id="CHEBI:62899"/>
    </ligand>
</feature>
<dbReference type="RefSeq" id="WP_009725123.1">
    <property type="nucleotide sequence ID" value="NZ_APHR01000001.1"/>
</dbReference>
<feature type="binding site" evidence="13">
    <location>
        <position position="381"/>
    </location>
    <ligand>
        <name>4-amino-2-methyl-5-(diphosphooxymethyl)pyrimidine</name>
        <dbReference type="ChEBI" id="CHEBI:57841"/>
    </ligand>
</feature>
<feature type="binding site" evidence="13">
    <location>
        <begin position="460"/>
        <end position="461"/>
    </location>
    <ligand>
        <name>2-[(2R,5Z)-2-carboxy-4-methylthiazol-5(2H)-ylidene]ethyl phosphate</name>
        <dbReference type="ChEBI" id="CHEBI:62899"/>
    </ligand>
</feature>
<gene>
    <name evidence="13" type="primary">thiE</name>
    <name evidence="16" type="ORF">MPL1_00255</name>
</gene>
<dbReference type="GO" id="GO:0005524">
    <property type="term" value="F:ATP binding"/>
    <property type="evidence" value="ECO:0007669"/>
    <property type="project" value="UniProtKB-KW"/>
</dbReference>
<dbReference type="UniPathway" id="UPA00060">
    <property type="reaction ID" value="UER00138"/>
</dbReference>
<dbReference type="eggNOG" id="COG0351">
    <property type="taxonomic scope" value="Bacteria"/>
</dbReference>
<dbReference type="Pfam" id="PF02581">
    <property type="entry name" value="TMP-TENI"/>
    <property type="match status" value="1"/>
</dbReference>
<dbReference type="InterPro" id="IPR036206">
    <property type="entry name" value="ThiamineP_synth_sf"/>
</dbReference>
<evidence type="ECO:0000256" key="7">
    <source>
        <dbReference type="ARBA" id="ARBA00022842"/>
    </source>
</evidence>
<feature type="binding site" evidence="13">
    <location>
        <position position="440"/>
    </location>
    <ligand>
        <name>2-[(2R,5Z)-2-carboxy-4-methylthiazol-5(2H)-ylidene]ethyl phosphate</name>
        <dbReference type="ChEBI" id="CHEBI:62899"/>
    </ligand>
</feature>
<accession>M7P4F2</accession>
<evidence type="ECO:0000259" key="15">
    <source>
        <dbReference type="Pfam" id="PF08543"/>
    </source>
</evidence>
<dbReference type="Pfam" id="PF08543">
    <property type="entry name" value="Phos_pyr_kin"/>
    <property type="match status" value="1"/>
</dbReference>
<dbReference type="GO" id="GO:0005829">
    <property type="term" value="C:cytosol"/>
    <property type="evidence" value="ECO:0007669"/>
    <property type="project" value="TreeGrafter"/>
</dbReference>
<dbReference type="PANTHER" id="PTHR20858:SF17">
    <property type="entry name" value="HYDROXYMETHYLPYRIMIDINE_PHOSPHOMETHYLPYRIMIDINE KINASE THI20-RELATED"/>
    <property type="match status" value="1"/>
</dbReference>
<keyword evidence="9" id="KW-0511">Multifunctional enzyme</keyword>
<dbReference type="Gene3D" id="3.20.20.70">
    <property type="entry name" value="Aldolase class I"/>
    <property type="match status" value="1"/>
</dbReference>
<feature type="binding site" evidence="13">
    <location>
        <position position="410"/>
    </location>
    <ligand>
        <name>4-amino-2-methyl-5-(diphosphooxymethyl)pyrimidine</name>
        <dbReference type="ChEBI" id="CHEBI:57841"/>
    </ligand>
</feature>
<comment type="catalytic activity">
    <reaction evidence="12 13">
        <text>2-[(2R,5Z)-2-carboxy-4-methylthiazol-5(2H)-ylidene]ethyl phosphate + 4-amino-2-methyl-5-(diphosphooxymethyl)pyrimidine + 2 H(+) = thiamine phosphate + CO2 + diphosphate</text>
        <dbReference type="Rhea" id="RHEA:47844"/>
        <dbReference type="ChEBI" id="CHEBI:15378"/>
        <dbReference type="ChEBI" id="CHEBI:16526"/>
        <dbReference type="ChEBI" id="CHEBI:33019"/>
        <dbReference type="ChEBI" id="CHEBI:37575"/>
        <dbReference type="ChEBI" id="CHEBI:57841"/>
        <dbReference type="ChEBI" id="CHEBI:62899"/>
        <dbReference type="EC" id="2.5.1.3"/>
    </reaction>
</comment>
<dbReference type="AlphaFoldDB" id="M7P4F2"/>
<evidence type="ECO:0000256" key="2">
    <source>
        <dbReference type="ARBA" id="ARBA00022679"/>
    </source>
</evidence>
<dbReference type="EC" id="2.5.1.3" evidence="13"/>
<comment type="pathway">
    <text evidence="1 13">Cofactor biosynthesis; thiamine diphosphate biosynthesis; thiamine phosphate from 4-amino-2-methyl-5-diphosphomethylpyrimidine and 4-methyl-5-(2-phosphoethyl)-thiazole: step 1/1.</text>
</comment>
<feature type="binding site" evidence="13">
    <location>
        <position position="343"/>
    </location>
    <ligand>
        <name>Mg(2+)</name>
        <dbReference type="ChEBI" id="CHEBI:18420"/>
    </ligand>
</feature>
<keyword evidence="17" id="KW-1185">Reference proteome</keyword>
<evidence type="ECO:0000256" key="3">
    <source>
        <dbReference type="ARBA" id="ARBA00022723"/>
    </source>
</evidence>
<evidence type="ECO:0000259" key="14">
    <source>
        <dbReference type="Pfam" id="PF02581"/>
    </source>
</evidence>
<dbReference type="PATRIC" id="fig|1286106.3.peg.50"/>
<comment type="function">
    <text evidence="13">Condenses 4-methyl-5-(beta-hydroxyethyl)thiazole monophosphate (THZ-P) and 2-methyl-4-amino-5-hydroxymethyl pyrimidine pyrophosphate (HMP-PP) to form thiamine monophosphate (TMP).</text>
</comment>
<dbReference type="HAMAP" id="MF_00097">
    <property type="entry name" value="TMP_synthase"/>
    <property type="match status" value="1"/>
</dbReference>
<keyword evidence="3 13" id="KW-0479">Metal-binding</keyword>
<dbReference type="InterPro" id="IPR022998">
    <property type="entry name" value="ThiamineP_synth_TenI"/>
</dbReference>
<reference evidence="16 17" key="1">
    <citation type="journal article" date="2013" name="Genome Announc.">
        <title>Draft Genome Sequence of Methylophaga lonarensis MPLT, a Haloalkaliphilic (Non-Methane-Utilizing) Methylotroph.</title>
        <authorList>
            <person name="Shetty S.A."/>
            <person name="Marathe N.P."/>
            <person name="Munot H."/>
            <person name="Antony C.P."/>
            <person name="Dhotre D.P."/>
            <person name="Murrell J.C."/>
            <person name="Shouche Y.S."/>
        </authorList>
    </citation>
    <scope>NUCLEOTIDE SEQUENCE [LARGE SCALE GENOMIC DNA]</scope>
    <source>
        <strain evidence="16 17">MPL</strain>
    </source>
</reference>
<evidence type="ECO:0000256" key="13">
    <source>
        <dbReference type="HAMAP-Rule" id="MF_00097"/>
    </source>
</evidence>
<dbReference type="InterPro" id="IPR004399">
    <property type="entry name" value="HMP/HMP-P_kinase_dom"/>
</dbReference>